<dbReference type="EMBL" id="ADZX01000363">
    <property type="protein sequence ID" value="EFK97041.1"/>
    <property type="molecule type" value="Genomic_DNA"/>
</dbReference>
<feature type="non-terminal residue" evidence="1">
    <location>
        <position position="174"/>
    </location>
</feature>
<gene>
    <name evidence="1" type="ORF">LDC_0918</name>
</gene>
<proteinExistence type="predicted"/>
<reference evidence="1" key="1">
    <citation type="submission" date="2010-07" db="EMBL/GenBank/DDBJ databases">
        <authorList>
            <consortium name="CONSOLIDER consortium CSD2007-00005"/>
            <person name="Guazzaroni M.-E."/>
            <person name="Richter M."/>
            <person name="Garcia-Salamanca A."/>
            <person name="Yarza P."/>
            <person name="Ferrer M."/>
        </authorList>
    </citation>
    <scope>NUCLEOTIDE SEQUENCE</scope>
</reference>
<accession>D9PHB8</accession>
<name>D9PHB8_9ZZZZ</name>
<reference evidence="1" key="2">
    <citation type="journal article" date="2011" name="Microb. Ecol.">
        <title>Taxonomic and Functional Metagenomic Profiling of the Microbial Community in the Anoxic Sediment of a Sub-saline Shallow Lake (Laguna de Carrizo, Central Spain).</title>
        <authorList>
            <person name="Ferrer M."/>
            <person name="Guazzaroni M.E."/>
            <person name="Richter M."/>
            <person name="Garcia-Salamanca A."/>
            <person name="Yarza P."/>
            <person name="Suarez-Suarez A."/>
            <person name="Solano J."/>
            <person name="Alcaide M."/>
            <person name="van Dillewijn P."/>
            <person name="Molina-Henares M.A."/>
            <person name="Lopez-Cortes N."/>
            <person name="Al-Ramahi Y."/>
            <person name="Guerrero C."/>
            <person name="Acosta A."/>
            <person name="de Eugenio L.I."/>
            <person name="Martinez V."/>
            <person name="Marques S."/>
            <person name="Rojo F."/>
            <person name="Santero E."/>
            <person name="Genilloud O."/>
            <person name="Perez-Perez J."/>
            <person name="Rossello-Mora R."/>
            <person name="Ramos J.L."/>
        </authorList>
    </citation>
    <scope>NUCLEOTIDE SEQUENCE</scope>
</reference>
<dbReference type="InterPro" id="IPR029058">
    <property type="entry name" value="AB_hydrolase_fold"/>
</dbReference>
<comment type="caution">
    <text evidence="1">The sequence shown here is derived from an EMBL/GenBank/DDBJ whole genome shotgun (WGS) entry which is preliminary data.</text>
</comment>
<evidence type="ECO:0000313" key="1">
    <source>
        <dbReference type="EMBL" id="EFK97041.1"/>
    </source>
</evidence>
<organism evidence="1">
    <name type="scientific">sediment metagenome</name>
    <dbReference type="NCBI Taxonomy" id="749907"/>
    <lineage>
        <taxon>unclassified sequences</taxon>
        <taxon>metagenomes</taxon>
        <taxon>ecological metagenomes</taxon>
    </lineage>
</organism>
<sequence length="174" mass="19958">MIVKKQPIEQFLNFLNTSELLLRLSWEEWLAVNPPFEPTDFKLKGVTVRYERNGYQWDMHASLYIPNIEIDPKRAFALFHGGSSSEKTTYQTPDGRPGFAQVLAQQGFKVIAFTYPGHYPPGGVWTQATTQRLPIYLLDQKLSLDEIKDRNRKCTFNTILQGAGLLTDLHLEGR</sequence>
<dbReference type="AlphaFoldDB" id="D9PHB8"/>
<dbReference type="Gene3D" id="3.40.50.1820">
    <property type="entry name" value="alpha/beta hydrolase"/>
    <property type="match status" value="1"/>
</dbReference>
<protein>
    <submittedName>
        <fullName evidence="1">Uncharacterized protein</fullName>
    </submittedName>
</protein>
<dbReference type="SUPFAM" id="SSF53474">
    <property type="entry name" value="alpha/beta-Hydrolases"/>
    <property type="match status" value="1"/>
</dbReference>